<evidence type="ECO:0008006" key="4">
    <source>
        <dbReference type="Google" id="ProtNLM"/>
    </source>
</evidence>
<gene>
    <name evidence="2" type="ORF">DV711_00635</name>
</gene>
<name>A0A369WXA4_9GAMM</name>
<dbReference type="EMBL" id="QQOH01000001">
    <property type="protein sequence ID" value="RDE24145.1"/>
    <property type="molecule type" value="Genomic_DNA"/>
</dbReference>
<keyword evidence="1" id="KW-0732">Signal</keyword>
<protein>
    <recommendedName>
        <fullName evidence="4">Lipoprotein</fullName>
    </recommendedName>
</protein>
<organism evidence="2 3">
    <name type="scientific">Motiliproteus coralliicola</name>
    <dbReference type="NCBI Taxonomy" id="2283196"/>
    <lineage>
        <taxon>Bacteria</taxon>
        <taxon>Pseudomonadati</taxon>
        <taxon>Pseudomonadota</taxon>
        <taxon>Gammaproteobacteria</taxon>
        <taxon>Oceanospirillales</taxon>
        <taxon>Oceanospirillaceae</taxon>
        <taxon>Motiliproteus</taxon>
    </lineage>
</organism>
<accession>A0A369WXA4</accession>
<feature type="signal peptide" evidence="1">
    <location>
        <begin position="1"/>
        <end position="21"/>
    </location>
</feature>
<evidence type="ECO:0000256" key="1">
    <source>
        <dbReference type="SAM" id="SignalP"/>
    </source>
</evidence>
<dbReference type="Pfam" id="PF03923">
    <property type="entry name" value="Lipoprotein_16"/>
    <property type="match status" value="1"/>
</dbReference>
<proteinExistence type="predicted"/>
<dbReference type="PROSITE" id="PS51257">
    <property type="entry name" value="PROKAR_LIPOPROTEIN"/>
    <property type="match status" value="1"/>
</dbReference>
<evidence type="ECO:0000313" key="2">
    <source>
        <dbReference type="EMBL" id="RDE24145.1"/>
    </source>
</evidence>
<evidence type="ECO:0000313" key="3">
    <source>
        <dbReference type="Proteomes" id="UP000253769"/>
    </source>
</evidence>
<comment type="caution">
    <text evidence="2">The sequence shown here is derived from an EMBL/GenBank/DDBJ whole genome shotgun (WGS) entry which is preliminary data.</text>
</comment>
<dbReference type="AlphaFoldDB" id="A0A369WXA4"/>
<keyword evidence="3" id="KW-1185">Reference proteome</keyword>
<dbReference type="RefSeq" id="WP_114693727.1">
    <property type="nucleotide sequence ID" value="NZ_QQOH01000001.1"/>
</dbReference>
<reference evidence="2 3" key="1">
    <citation type="submission" date="2018-07" db="EMBL/GenBank/DDBJ databases">
        <title>Motiliproteus coralliicola sp. nov., a bacterium isolated from Coral.</title>
        <authorList>
            <person name="Wang G."/>
        </authorList>
    </citation>
    <scope>NUCLEOTIDE SEQUENCE [LARGE SCALE GENOMIC DNA]</scope>
    <source>
        <strain evidence="2 3">C34</strain>
    </source>
</reference>
<dbReference type="InterPro" id="IPR005619">
    <property type="entry name" value="Uncharacterised_YajG"/>
</dbReference>
<feature type="chain" id="PRO_5016678561" description="Lipoprotein" evidence="1">
    <location>
        <begin position="22"/>
        <end position="195"/>
    </location>
</feature>
<dbReference type="Proteomes" id="UP000253769">
    <property type="component" value="Unassembled WGS sequence"/>
</dbReference>
<sequence length="195" mass="21432">MLTLKPATKLLLGLAAVLTLAGCAQSPQQVRLDPVISVNSLVDNQPTVHLSVTDKRPSQSLGTRGGVYRGSNHITLARSINHSLRPAAEAALTEMGIRVDQPSPQPIKLNLILEELSYTVADNQSLPLEITLRSQIAAVADKNDSQQASRYESTKVHKFFKAPNEATNAEIINQIMSETLTRLFNDPRLIEFIRR</sequence>
<dbReference type="OrthoDB" id="6118509at2"/>